<evidence type="ECO:0000259" key="4">
    <source>
        <dbReference type="SMART" id="SM00822"/>
    </source>
</evidence>
<dbReference type="SMART" id="SM00822">
    <property type="entry name" value="PKS_KR"/>
    <property type="match status" value="1"/>
</dbReference>
<dbReference type="InterPro" id="IPR002347">
    <property type="entry name" value="SDR_fam"/>
</dbReference>
<dbReference type="GO" id="GO:0016491">
    <property type="term" value="F:oxidoreductase activity"/>
    <property type="evidence" value="ECO:0007669"/>
    <property type="project" value="UniProtKB-KW"/>
</dbReference>
<evidence type="ECO:0000256" key="3">
    <source>
        <dbReference type="ARBA" id="ARBA00023027"/>
    </source>
</evidence>
<evidence type="ECO:0000313" key="6">
    <source>
        <dbReference type="Proteomes" id="UP000541426"/>
    </source>
</evidence>
<evidence type="ECO:0000256" key="2">
    <source>
        <dbReference type="ARBA" id="ARBA00023002"/>
    </source>
</evidence>
<keyword evidence="3" id="KW-0520">NAD</keyword>
<dbReference type="Pfam" id="PF13561">
    <property type="entry name" value="adh_short_C2"/>
    <property type="match status" value="1"/>
</dbReference>
<keyword evidence="2" id="KW-0560">Oxidoreductase</keyword>
<accession>A0A7W6DNX4</accession>
<dbReference type="AlphaFoldDB" id="A0A7W6DNX4"/>
<dbReference type="CDD" id="cd05233">
    <property type="entry name" value="SDR_c"/>
    <property type="match status" value="1"/>
</dbReference>
<dbReference type="PANTHER" id="PTHR24321">
    <property type="entry name" value="DEHYDROGENASES, SHORT CHAIN"/>
    <property type="match status" value="1"/>
</dbReference>
<protein>
    <submittedName>
        <fullName evidence="5">NAD(P)-dependent dehydrogenase (Short-subunit alcohol dehydrogenase family)</fullName>
    </submittedName>
</protein>
<gene>
    <name evidence="5" type="ORF">GGQ68_002929</name>
</gene>
<dbReference type="InterPro" id="IPR057326">
    <property type="entry name" value="KR_dom"/>
</dbReference>
<dbReference type="EMBL" id="JACIEJ010000007">
    <property type="protein sequence ID" value="MBB3986586.1"/>
    <property type="molecule type" value="Genomic_DNA"/>
</dbReference>
<dbReference type="InterPro" id="IPR036291">
    <property type="entry name" value="NAD(P)-bd_dom_sf"/>
</dbReference>
<dbReference type="PRINTS" id="PR00080">
    <property type="entry name" value="SDRFAMILY"/>
</dbReference>
<comment type="similarity">
    <text evidence="1">Belongs to the short-chain dehydrogenases/reductases (SDR) family.</text>
</comment>
<evidence type="ECO:0000256" key="1">
    <source>
        <dbReference type="ARBA" id="ARBA00006484"/>
    </source>
</evidence>
<organism evidence="5 6">
    <name type="scientific">Sagittula marina</name>
    <dbReference type="NCBI Taxonomy" id="943940"/>
    <lineage>
        <taxon>Bacteria</taxon>
        <taxon>Pseudomonadati</taxon>
        <taxon>Pseudomonadota</taxon>
        <taxon>Alphaproteobacteria</taxon>
        <taxon>Rhodobacterales</taxon>
        <taxon>Roseobacteraceae</taxon>
        <taxon>Sagittula</taxon>
    </lineage>
</organism>
<dbReference type="PANTHER" id="PTHR24321:SF8">
    <property type="entry name" value="ESTRADIOL 17-BETA-DEHYDROGENASE 8-RELATED"/>
    <property type="match status" value="1"/>
</dbReference>
<reference evidence="5 6" key="1">
    <citation type="submission" date="2020-08" db="EMBL/GenBank/DDBJ databases">
        <title>Genomic Encyclopedia of Type Strains, Phase IV (KMG-IV): sequencing the most valuable type-strain genomes for metagenomic binning, comparative biology and taxonomic classification.</title>
        <authorList>
            <person name="Goeker M."/>
        </authorList>
    </citation>
    <scope>NUCLEOTIDE SEQUENCE [LARGE SCALE GENOMIC DNA]</scope>
    <source>
        <strain evidence="5 6">DSM 102235</strain>
    </source>
</reference>
<proteinExistence type="inferred from homology"/>
<keyword evidence="6" id="KW-1185">Reference proteome</keyword>
<dbReference type="Proteomes" id="UP000541426">
    <property type="component" value="Unassembled WGS sequence"/>
</dbReference>
<evidence type="ECO:0000313" key="5">
    <source>
        <dbReference type="EMBL" id="MBB3986586.1"/>
    </source>
</evidence>
<sequence>MKIDLTGQTVLITGAAGGLGQAMAATFSEHGASLILSDLAMGKITEADQTFATTCDVTDAASVRAMIAAGVDRFGPIDIAVNNAGISGPHGKLTELSADDWSRLLAVNLTGLFNSLQAEIPAMRDHGRILNIASLAGISGAPGLAAYAATKHGVVGLTRSLAHELKRQKIRVNALCPSFTDTPMLDAMGLEKSRLHSPLNALGRFGTAQEMADAALWITSPANSFMTGQAITLDGGISAL</sequence>
<dbReference type="FunFam" id="3.40.50.720:FF:000084">
    <property type="entry name" value="Short-chain dehydrogenase reductase"/>
    <property type="match status" value="1"/>
</dbReference>
<name>A0A7W6DNX4_9RHOB</name>
<dbReference type="Gene3D" id="3.40.50.720">
    <property type="entry name" value="NAD(P)-binding Rossmann-like Domain"/>
    <property type="match status" value="1"/>
</dbReference>
<dbReference type="InterPro" id="IPR020904">
    <property type="entry name" value="Sc_DH/Rdtase_CS"/>
</dbReference>
<comment type="caution">
    <text evidence="5">The sequence shown here is derived from an EMBL/GenBank/DDBJ whole genome shotgun (WGS) entry which is preliminary data.</text>
</comment>
<feature type="domain" description="Ketoreductase" evidence="4">
    <location>
        <begin position="8"/>
        <end position="182"/>
    </location>
</feature>
<dbReference type="RefSeq" id="WP_183967107.1">
    <property type="nucleotide sequence ID" value="NZ_BAABBZ010000006.1"/>
</dbReference>
<dbReference type="PRINTS" id="PR00081">
    <property type="entry name" value="GDHRDH"/>
</dbReference>
<dbReference type="PROSITE" id="PS00061">
    <property type="entry name" value="ADH_SHORT"/>
    <property type="match status" value="1"/>
</dbReference>
<dbReference type="SUPFAM" id="SSF51735">
    <property type="entry name" value="NAD(P)-binding Rossmann-fold domains"/>
    <property type="match status" value="1"/>
</dbReference>